<dbReference type="RefSeq" id="WP_167925374.1">
    <property type="nucleotide sequence ID" value="NZ_JAATVY010000006.1"/>
</dbReference>
<feature type="region of interest" description="Disordered" evidence="1">
    <location>
        <begin position="462"/>
        <end position="481"/>
    </location>
</feature>
<name>A0ABX0XXD0_9ACTN</name>
<keyword evidence="2" id="KW-1133">Transmembrane helix</keyword>
<dbReference type="EMBL" id="JAATVY010000006">
    <property type="protein sequence ID" value="NJC70496.1"/>
    <property type="molecule type" value="Genomic_DNA"/>
</dbReference>
<evidence type="ECO:0000313" key="4">
    <source>
        <dbReference type="Proteomes" id="UP000722989"/>
    </source>
</evidence>
<gene>
    <name evidence="3" type="ORF">HC031_12350</name>
</gene>
<sequence length="481" mass="49329">MANAVRTRSGQSAQEARVRARQNWKRLLILVVALFLVVNVGRSVLPSLGIRSPVGGKQPTPGETTTTQAQTTPPANAEVNGVKVLGSGAPIVTVDPGIVRPDMPVTIVGSGFDPGAKIDLVMTAGSGKKAKTTPLGTAIGDRYGSFYTTIKFPSQGLNADTSTRDITAQQRGGKKVAKSQAQLAAGAAGVAKMSAMVGKPGDVVTLTVSGFSPGEDLNVYWGRISGTPNAVLHTDAHGAVSKVPIKVGVSAVGTTSVVIVGQKSGAAASLPFQVLKLYPSIALKPYAMRAMNPVGFSGKGFMPGERVLVRLNSAGGAPILALQTDGAGAFHSGGFIVPYQLKGAQRLVFTGELSGATTTSSFSVLPYMPMVRTSTYGGSPGTSISFYAQGFGANEAVWVYAAKGKGAKSQLVAAFRVDATGRARAAGQYTIPGDAGDAVLFTLVGQRSGGTATVTFKVDNSAGPVDVPPQPPYKLPPDLQN</sequence>
<feature type="transmembrane region" description="Helical" evidence="2">
    <location>
        <begin position="27"/>
        <end position="45"/>
    </location>
</feature>
<keyword evidence="4" id="KW-1185">Reference proteome</keyword>
<feature type="region of interest" description="Disordered" evidence="1">
    <location>
        <begin position="49"/>
        <end position="77"/>
    </location>
</feature>
<protein>
    <recommendedName>
        <fullName evidence="5">IPT/TIG domain-containing protein</fullName>
    </recommendedName>
</protein>
<evidence type="ECO:0000256" key="2">
    <source>
        <dbReference type="SAM" id="Phobius"/>
    </source>
</evidence>
<organism evidence="3 4">
    <name type="scientific">Planosporangium thailandense</name>
    <dbReference type="NCBI Taxonomy" id="765197"/>
    <lineage>
        <taxon>Bacteria</taxon>
        <taxon>Bacillati</taxon>
        <taxon>Actinomycetota</taxon>
        <taxon>Actinomycetes</taxon>
        <taxon>Micromonosporales</taxon>
        <taxon>Micromonosporaceae</taxon>
        <taxon>Planosporangium</taxon>
    </lineage>
</organism>
<keyword evidence="2" id="KW-0812">Transmembrane</keyword>
<feature type="compositionally biased region" description="Low complexity" evidence="1">
    <location>
        <begin position="55"/>
        <end position="77"/>
    </location>
</feature>
<evidence type="ECO:0000313" key="3">
    <source>
        <dbReference type="EMBL" id="NJC70496.1"/>
    </source>
</evidence>
<comment type="caution">
    <text evidence="3">The sequence shown here is derived from an EMBL/GenBank/DDBJ whole genome shotgun (WGS) entry which is preliminary data.</text>
</comment>
<reference evidence="3 4" key="1">
    <citation type="submission" date="2020-03" db="EMBL/GenBank/DDBJ databases">
        <title>WGS of the type strain of Planosporangium spp.</title>
        <authorList>
            <person name="Thawai C."/>
        </authorList>
    </citation>
    <scope>NUCLEOTIDE SEQUENCE [LARGE SCALE GENOMIC DNA]</scope>
    <source>
        <strain evidence="3 4">TBRC 5610</strain>
    </source>
</reference>
<proteinExistence type="predicted"/>
<dbReference type="Proteomes" id="UP000722989">
    <property type="component" value="Unassembled WGS sequence"/>
</dbReference>
<evidence type="ECO:0008006" key="5">
    <source>
        <dbReference type="Google" id="ProtNLM"/>
    </source>
</evidence>
<evidence type="ECO:0000256" key="1">
    <source>
        <dbReference type="SAM" id="MobiDB-lite"/>
    </source>
</evidence>
<keyword evidence="2" id="KW-0472">Membrane</keyword>
<accession>A0ABX0XXD0</accession>
<feature type="compositionally biased region" description="Pro residues" evidence="1">
    <location>
        <begin position="466"/>
        <end position="475"/>
    </location>
</feature>